<dbReference type="SFLD" id="SFLDG00363">
    <property type="entry name" value="AMPS_(cytGST):_Alpha-__Mu-__Pi"/>
    <property type="match status" value="1"/>
</dbReference>
<sequence length="235" mass="27220">MCDNCGSCEACDLKRSHKCINILANSEELGDSQHKCKLIYFPFKALAEPIRFLLHYCEIEFDDVRIPKDEWDQHKQSTPFGQVPVLEINGQQINQSLAICRYLGKRAKLTGSSDVEDLEIDAMADTINDFRGKIAQYHYETNSEVKENRKTTLYAETLPFYLDRFEEIAKKNGGHLALGKLTWVDFYFTGLLDYLDFMLNKSMLEDYPNLKEVENNVVNLTSINKWIEERPKTDL</sequence>
<feature type="domain" description="GST N-terminal" evidence="6">
    <location>
        <begin position="34"/>
        <end position="111"/>
    </location>
</feature>
<dbReference type="GO" id="GO:0006749">
    <property type="term" value="P:glutathione metabolic process"/>
    <property type="evidence" value="ECO:0007669"/>
    <property type="project" value="TreeGrafter"/>
</dbReference>
<dbReference type="PROSITE" id="PS50405">
    <property type="entry name" value="GST_CTER"/>
    <property type="match status" value="1"/>
</dbReference>
<dbReference type="EC" id="2.5.1.18" evidence="2"/>
<dbReference type="PANTHER" id="PTHR11571:SF224">
    <property type="entry name" value="HEMATOPOIETIC PROSTAGLANDIN D SYNTHASE"/>
    <property type="match status" value="1"/>
</dbReference>
<reference evidence="8 9" key="1">
    <citation type="journal article" date="2024" name="Insects">
        <title>An Improved Chromosome-Level Genome Assembly of the Firefly Pyrocoelia pectoralis.</title>
        <authorList>
            <person name="Fu X."/>
            <person name="Meyer-Rochow V.B."/>
            <person name="Ballantyne L."/>
            <person name="Zhu X."/>
        </authorList>
    </citation>
    <scope>NUCLEOTIDE SEQUENCE [LARGE SCALE GENOMIC DNA]</scope>
    <source>
        <strain evidence="8">XCY_ONT2</strain>
    </source>
</reference>
<dbReference type="CDD" id="cd03192">
    <property type="entry name" value="GST_C_Sigma_like"/>
    <property type="match status" value="1"/>
</dbReference>
<dbReference type="Pfam" id="PF02798">
    <property type="entry name" value="GST_N"/>
    <property type="match status" value="1"/>
</dbReference>
<dbReference type="InterPro" id="IPR040079">
    <property type="entry name" value="Glutathione_S-Trfase"/>
</dbReference>
<dbReference type="InterPro" id="IPR050213">
    <property type="entry name" value="GST_superfamily"/>
</dbReference>
<evidence type="ECO:0000259" key="6">
    <source>
        <dbReference type="PROSITE" id="PS50404"/>
    </source>
</evidence>
<dbReference type="InterPro" id="IPR004046">
    <property type="entry name" value="GST_C"/>
</dbReference>
<dbReference type="Proteomes" id="UP001329430">
    <property type="component" value="Chromosome 8"/>
</dbReference>
<dbReference type="InterPro" id="IPR036282">
    <property type="entry name" value="Glutathione-S-Trfase_C_sf"/>
</dbReference>
<dbReference type="PROSITE" id="PS50404">
    <property type="entry name" value="GST_NTER"/>
    <property type="match status" value="1"/>
</dbReference>
<evidence type="ECO:0000256" key="3">
    <source>
        <dbReference type="ARBA" id="ARBA00022679"/>
    </source>
</evidence>
<evidence type="ECO:0000256" key="1">
    <source>
        <dbReference type="ARBA" id="ARBA00011738"/>
    </source>
</evidence>
<dbReference type="AlphaFoldDB" id="A0AAN7V297"/>
<dbReference type="Gene3D" id="3.40.30.10">
    <property type="entry name" value="Glutaredoxin"/>
    <property type="match status" value="1"/>
</dbReference>
<protein>
    <recommendedName>
        <fullName evidence="2">glutathione transferase</fullName>
        <ecNumber evidence="2">2.5.1.18</ecNumber>
    </recommendedName>
</protein>
<keyword evidence="9" id="KW-1185">Reference proteome</keyword>
<dbReference type="CDD" id="cd03039">
    <property type="entry name" value="GST_N_Sigma_like"/>
    <property type="match status" value="1"/>
</dbReference>
<evidence type="ECO:0000256" key="4">
    <source>
        <dbReference type="ARBA" id="ARBA00038317"/>
    </source>
</evidence>
<dbReference type="PANTHER" id="PTHR11571">
    <property type="entry name" value="GLUTATHIONE S-TRANSFERASE"/>
    <property type="match status" value="1"/>
</dbReference>
<evidence type="ECO:0000256" key="5">
    <source>
        <dbReference type="ARBA" id="ARBA00047960"/>
    </source>
</evidence>
<evidence type="ECO:0000259" key="7">
    <source>
        <dbReference type="PROSITE" id="PS50405"/>
    </source>
</evidence>
<dbReference type="SUPFAM" id="SSF52833">
    <property type="entry name" value="Thioredoxin-like"/>
    <property type="match status" value="1"/>
</dbReference>
<dbReference type="InterPro" id="IPR004045">
    <property type="entry name" value="Glutathione_S-Trfase_N"/>
</dbReference>
<dbReference type="InterPro" id="IPR010987">
    <property type="entry name" value="Glutathione-S-Trfase_C-like"/>
</dbReference>
<dbReference type="Pfam" id="PF14497">
    <property type="entry name" value="GST_C_3"/>
    <property type="match status" value="1"/>
</dbReference>
<dbReference type="InterPro" id="IPR036249">
    <property type="entry name" value="Thioredoxin-like_sf"/>
</dbReference>
<feature type="domain" description="GST C-terminal" evidence="7">
    <location>
        <begin position="113"/>
        <end position="235"/>
    </location>
</feature>
<comment type="subunit">
    <text evidence="1">Homodimer.</text>
</comment>
<evidence type="ECO:0000313" key="9">
    <source>
        <dbReference type="Proteomes" id="UP001329430"/>
    </source>
</evidence>
<comment type="caution">
    <text evidence="8">The sequence shown here is derived from an EMBL/GenBank/DDBJ whole genome shotgun (WGS) entry which is preliminary data.</text>
</comment>
<dbReference type="FunFam" id="1.20.1050.10:FF:000030">
    <property type="entry name" value="Glutathione S-transferase S1"/>
    <property type="match status" value="1"/>
</dbReference>
<dbReference type="GO" id="GO:0004364">
    <property type="term" value="F:glutathione transferase activity"/>
    <property type="evidence" value="ECO:0007669"/>
    <property type="project" value="UniProtKB-EC"/>
</dbReference>
<dbReference type="GO" id="GO:0004602">
    <property type="term" value="F:glutathione peroxidase activity"/>
    <property type="evidence" value="ECO:0007669"/>
    <property type="project" value="UniProtKB-ARBA"/>
</dbReference>
<dbReference type="SUPFAM" id="SSF47616">
    <property type="entry name" value="GST C-terminal domain-like"/>
    <property type="match status" value="1"/>
</dbReference>
<comment type="catalytic activity">
    <reaction evidence="5">
        <text>RX + glutathione = an S-substituted glutathione + a halide anion + H(+)</text>
        <dbReference type="Rhea" id="RHEA:16437"/>
        <dbReference type="ChEBI" id="CHEBI:15378"/>
        <dbReference type="ChEBI" id="CHEBI:16042"/>
        <dbReference type="ChEBI" id="CHEBI:17792"/>
        <dbReference type="ChEBI" id="CHEBI:57925"/>
        <dbReference type="ChEBI" id="CHEBI:90779"/>
        <dbReference type="EC" id="2.5.1.18"/>
    </reaction>
</comment>
<dbReference type="SFLD" id="SFLDG01205">
    <property type="entry name" value="AMPS.1"/>
    <property type="match status" value="1"/>
</dbReference>
<evidence type="ECO:0000256" key="2">
    <source>
        <dbReference type="ARBA" id="ARBA00012452"/>
    </source>
</evidence>
<gene>
    <name evidence="8" type="ORF">RI129_010633</name>
</gene>
<dbReference type="EMBL" id="JAVRBK010000008">
    <property type="protein sequence ID" value="KAK5639822.1"/>
    <property type="molecule type" value="Genomic_DNA"/>
</dbReference>
<keyword evidence="3" id="KW-0808">Transferase</keyword>
<proteinExistence type="inferred from homology"/>
<dbReference type="SFLD" id="SFLDS00019">
    <property type="entry name" value="Glutathione_Transferase_(cytos"/>
    <property type="match status" value="1"/>
</dbReference>
<dbReference type="Gene3D" id="1.20.1050.10">
    <property type="match status" value="1"/>
</dbReference>
<evidence type="ECO:0000313" key="8">
    <source>
        <dbReference type="EMBL" id="KAK5639822.1"/>
    </source>
</evidence>
<organism evidence="8 9">
    <name type="scientific">Pyrocoelia pectoralis</name>
    <dbReference type="NCBI Taxonomy" id="417401"/>
    <lineage>
        <taxon>Eukaryota</taxon>
        <taxon>Metazoa</taxon>
        <taxon>Ecdysozoa</taxon>
        <taxon>Arthropoda</taxon>
        <taxon>Hexapoda</taxon>
        <taxon>Insecta</taxon>
        <taxon>Pterygota</taxon>
        <taxon>Neoptera</taxon>
        <taxon>Endopterygota</taxon>
        <taxon>Coleoptera</taxon>
        <taxon>Polyphaga</taxon>
        <taxon>Elateriformia</taxon>
        <taxon>Elateroidea</taxon>
        <taxon>Lampyridae</taxon>
        <taxon>Lampyrinae</taxon>
        <taxon>Pyrocoelia</taxon>
    </lineage>
</organism>
<dbReference type="FunFam" id="3.40.30.10:FF:000035">
    <property type="entry name" value="hematopoietic prostaglandin D synthase"/>
    <property type="match status" value="1"/>
</dbReference>
<comment type="similarity">
    <text evidence="4">Belongs to the GST superfamily. Sigma family.</text>
</comment>
<name>A0AAN7V297_9COLE</name>
<accession>A0AAN7V297</accession>